<evidence type="ECO:0000259" key="1">
    <source>
        <dbReference type="PROSITE" id="PS50835"/>
    </source>
</evidence>
<sequence length="55" mass="5997">FEIRADNSLRLTQVKAEDEGSYTCLSENSVGKAEASGTLQVHGELQQLCRRTNAA</sequence>
<proteinExistence type="predicted"/>
<feature type="non-terminal residue" evidence="2">
    <location>
        <position position="1"/>
    </location>
</feature>
<comment type="caution">
    <text evidence="2">The sequence shown here is derived from an EMBL/GenBank/DDBJ whole genome shotgun (WGS) entry which is preliminary data.</text>
</comment>
<dbReference type="Gene3D" id="2.60.40.10">
    <property type="entry name" value="Immunoglobulins"/>
    <property type="match status" value="1"/>
</dbReference>
<organism evidence="2 3">
    <name type="scientific">Cirrhinus mrigala</name>
    <name type="common">Mrigala</name>
    <dbReference type="NCBI Taxonomy" id="683832"/>
    <lineage>
        <taxon>Eukaryota</taxon>
        <taxon>Metazoa</taxon>
        <taxon>Chordata</taxon>
        <taxon>Craniata</taxon>
        <taxon>Vertebrata</taxon>
        <taxon>Euteleostomi</taxon>
        <taxon>Actinopterygii</taxon>
        <taxon>Neopterygii</taxon>
        <taxon>Teleostei</taxon>
        <taxon>Ostariophysi</taxon>
        <taxon>Cypriniformes</taxon>
        <taxon>Cyprinidae</taxon>
        <taxon>Labeoninae</taxon>
        <taxon>Labeonini</taxon>
        <taxon>Cirrhinus</taxon>
    </lineage>
</organism>
<accession>A0ABD0QAP0</accession>
<dbReference type="AlphaFoldDB" id="A0ABD0QAP0"/>
<name>A0ABD0QAP0_CIRMR</name>
<dbReference type="Pfam" id="PF07679">
    <property type="entry name" value="I-set"/>
    <property type="match status" value="1"/>
</dbReference>
<feature type="domain" description="Ig-like" evidence="1">
    <location>
        <begin position="1"/>
        <end position="40"/>
    </location>
</feature>
<dbReference type="EMBL" id="JAMKFB020000010">
    <property type="protein sequence ID" value="KAL0182748.1"/>
    <property type="molecule type" value="Genomic_DNA"/>
</dbReference>
<keyword evidence="3" id="KW-1185">Reference proteome</keyword>
<dbReference type="PROSITE" id="PS50835">
    <property type="entry name" value="IG_LIKE"/>
    <property type="match status" value="1"/>
</dbReference>
<dbReference type="InterPro" id="IPR013098">
    <property type="entry name" value="Ig_I-set"/>
</dbReference>
<protein>
    <recommendedName>
        <fullName evidence="1">Ig-like domain-containing protein</fullName>
    </recommendedName>
</protein>
<dbReference type="InterPro" id="IPR036179">
    <property type="entry name" value="Ig-like_dom_sf"/>
</dbReference>
<dbReference type="InterPro" id="IPR007110">
    <property type="entry name" value="Ig-like_dom"/>
</dbReference>
<dbReference type="Proteomes" id="UP001529510">
    <property type="component" value="Unassembled WGS sequence"/>
</dbReference>
<evidence type="ECO:0000313" key="3">
    <source>
        <dbReference type="Proteomes" id="UP001529510"/>
    </source>
</evidence>
<evidence type="ECO:0000313" key="2">
    <source>
        <dbReference type="EMBL" id="KAL0182748.1"/>
    </source>
</evidence>
<dbReference type="InterPro" id="IPR013783">
    <property type="entry name" value="Ig-like_fold"/>
</dbReference>
<dbReference type="SUPFAM" id="SSF48726">
    <property type="entry name" value="Immunoglobulin"/>
    <property type="match status" value="1"/>
</dbReference>
<gene>
    <name evidence="2" type="ORF">M9458_022123</name>
</gene>
<reference evidence="2 3" key="1">
    <citation type="submission" date="2024-05" db="EMBL/GenBank/DDBJ databases">
        <title>Genome sequencing and assembly of Indian major carp, Cirrhinus mrigala (Hamilton, 1822).</title>
        <authorList>
            <person name="Mohindra V."/>
            <person name="Chowdhury L.M."/>
            <person name="Lal K."/>
            <person name="Jena J.K."/>
        </authorList>
    </citation>
    <scope>NUCLEOTIDE SEQUENCE [LARGE SCALE GENOMIC DNA]</scope>
    <source>
        <strain evidence="2">CM1030</strain>
        <tissue evidence="2">Blood</tissue>
    </source>
</reference>